<feature type="compositionally biased region" description="Basic and acidic residues" evidence="2">
    <location>
        <begin position="900"/>
        <end position="911"/>
    </location>
</feature>
<feature type="compositionally biased region" description="Acidic residues" evidence="2">
    <location>
        <begin position="951"/>
        <end position="979"/>
    </location>
</feature>
<dbReference type="STRING" id="1555241.A0A4P9X159"/>
<feature type="compositionally biased region" description="Low complexity" evidence="2">
    <location>
        <begin position="437"/>
        <end position="455"/>
    </location>
</feature>
<dbReference type="EMBL" id="ML014359">
    <property type="protein sequence ID" value="RKO98812.1"/>
    <property type="molecule type" value="Genomic_DNA"/>
</dbReference>
<organism evidence="4 5">
    <name type="scientific">Caulochytrium protostelioides</name>
    <dbReference type="NCBI Taxonomy" id="1555241"/>
    <lineage>
        <taxon>Eukaryota</taxon>
        <taxon>Fungi</taxon>
        <taxon>Fungi incertae sedis</taxon>
        <taxon>Chytridiomycota</taxon>
        <taxon>Chytridiomycota incertae sedis</taxon>
        <taxon>Chytridiomycetes</taxon>
        <taxon>Caulochytriales</taxon>
        <taxon>Caulochytriaceae</taxon>
        <taxon>Caulochytrium</taxon>
    </lineage>
</organism>
<protein>
    <recommendedName>
        <fullName evidence="3">COP9 signalosome complex subunit 3 N-terminal helical repeats domain-containing protein</fullName>
    </recommendedName>
</protein>
<evidence type="ECO:0000256" key="2">
    <source>
        <dbReference type="SAM" id="MobiDB-lite"/>
    </source>
</evidence>
<dbReference type="InterPro" id="IPR050756">
    <property type="entry name" value="CSN3"/>
</dbReference>
<dbReference type="OrthoDB" id="29061at2759"/>
<reference evidence="5" key="1">
    <citation type="journal article" date="2018" name="Nat. Microbiol.">
        <title>Leveraging single-cell genomics to expand the fungal tree of life.</title>
        <authorList>
            <person name="Ahrendt S.R."/>
            <person name="Quandt C.A."/>
            <person name="Ciobanu D."/>
            <person name="Clum A."/>
            <person name="Salamov A."/>
            <person name="Andreopoulos B."/>
            <person name="Cheng J.F."/>
            <person name="Woyke T."/>
            <person name="Pelin A."/>
            <person name="Henrissat B."/>
            <person name="Reynolds N.K."/>
            <person name="Benny G.L."/>
            <person name="Smith M.E."/>
            <person name="James T.Y."/>
            <person name="Grigoriev I.V."/>
        </authorList>
    </citation>
    <scope>NUCLEOTIDE SEQUENCE [LARGE SCALE GENOMIC DNA]</scope>
    <source>
        <strain evidence="5">ATCC 52028</strain>
    </source>
</reference>
<keyword evidence="1" id="KW-0963">Cytoplasm</keyword>
<feature type="region of interest" description="Disordered" evidence="2">
    <location>
        <begin position="564"/>
        <end position="585"/>
    </location>
</feature>
<dbReference type="AlphaFoldDB" id="A0A4P9X159"/>
<evidence type="ECO:0000259" key="3">
    <source>
        <dbReference type="Pfam" id="PF22788"/>
    </source>
</evidence>
<dbReference type="Proteomes" id="UP000274922">
    <property type="component" value="Unassembled WGS sequence"/>
</dbReference>
<feature type="domain" description="COP9 signalosome complex subunit 3 N-terminal helical repeats" evidence="3">
    <location>
        <begin position="139"/>
        <end position="320"/>
    </location>
</feature>
<proteinExistence type="predicted"/>
<gene>
    <name evidence="4" type="ORF">CXG81DRAFT_28392</name>
</gene>
<dbReference type="GO" id="GO:0008180">
    <property type="term" value="C:COP9 signalosome"/>
    <property type="evidence" value="ECO:0007669"/>
    <property type="project" value="TreeGrafter"/>
</dbReference>
<dbReference type="PANTHER" id="PTHR10758:SF1">
    <property type="entry name" value="COP9 SIGNALOSOME COMPLEX SUBUNIT 3"/>
    <property type="match status" value="1"/>
</dbReference>
<evidence type="ECO:0000313" key="4">
    <source>
        <dbReference type="EMBL" id="RKO98812.1"/>
    </source>
</evidence>
<accession>A0A4P9X159</accession>
<dbReference type="PANTHER" id="PTHR10758">
    <property type="entry name" value="26S PROTEASOME NON-ATPASE REGULATORY SUBUNIT 3/COP9 SIGNALOSOME COMPLEX SUBUNIT 3"/>
    <property type="match status" value="1"/>
</dbReference>
<feature type="region of interest" description="Disordered" evidence="2">
    <location>
        <begin position="837"/>
        <end position="919"/>
    </location>
</feature>
<evidence type="ECO:0000313" key="5">
    <source>
        <dbReference type="Proteomes" id="UP000274922"/>
    </source>
</evidence>
<keyword evidence="5" id="KW-1185">Reference proteome</keyword>
<name>A0A4P9X159_9FUNG</name>
<feature type="region of interest" description="Disordered" evidence="2">
    <location>
        <begin position="944"/>
        <end position="992"/>
    </location>
</feature>
<sequence length="992" mass="100841">MDGAAAPGIDPAVLAWIAGLAGHASAHVVARLEPELGPIVQDALTQCVPLPDAPATATAAAPTPTPYLNRCATLSRWSAALTPSRDVLPAVYLAILALHQIEHAAAAVAATASATATAAAQGTAPSAPPASAHATSDEVVAAATTLYAWLETLITTFDPAPVSAAPALVSEWYQHMDHVAQHVLQQPARALGPLVSACRRWSGGGRLTAAHPRATRIALSYPDGMDAVLPVLDAEITQIAPELDAIDIDDYLLYMYYGALVYTARQQWQRAYRFLYHVVTAPALDAVSQIQIDAYKRLLLVALIAHGRMPPLSRFTSPAVHVACRSSAAVYIEYVSAFLRAPTTLDRLVAFAAAQPYFRSDDTLALAQWTLTAQLHRNIQQLPETYVTMTPWTFVQAIDIPAANEDSAKAALAQRRAAAATSAASAGIGAGLGAPGSGALSGPPTAATTAGGSSAREPAGRGHGHGIGPSDSARPRGRMSVDLSALILQPSARLAASHDDLPATPGGASQANLFSHGITESLMNELGGAFNSMATPGEDTPVSHPSDLAIDVDGTSTAAAAVGAPPIPLESSEPSRSSGAATGAPVAEIPPFHALSRGRRRGPVASHVTAAAAATTSPFMDSDGNDNGTPAIPAREPCPRYPVPATPTITYHLPAAVAALIARHAHAWSARADGTPAPARPGPEDAAAADAARALAAAFLEALAAAGHVVAQLDTSCPGGKIVFQTAARDAATPTSVQLQAAAERCAAATTLLHAMDAAMQSAPTSLATLRLAGDGAGGLGAATLGAAGPGHGAALTPQAPAAAIRRRLLATSGGEMAFPAMDDSRGRRADFFAVSDHAGSSGSGSGSTAGPGHLHRGHGSASGAVGPAGAGRSGRRRDDGPRKIRFGRGLMVLTPRTRPSGDVRSRRDRIASSSVSASVLVSGSAAASATTVAPSADLSAAAHRAAASDPQDDVDVDADVDADADADVDMNERMDDDAAQQSDENASMDVL</sequence>
<evidence type="ECO:0000256" key="1">
    <source>
        <dbReference type="ARBA" id="ARBA00022490"/>
    </source>
</evidence>
<dbReference type="InterPro" id="IPR055089">
    <property type="entry name" value="COP9_N"/>
</dbReference>
<dbReference type="GO" id="GO:0006511">
    <property type="term" value="P:ubiquitin-dependent protein catabolic process"/>
    <property type="evidence" value="ECO:0007669"/>
    <property type="project" value="TreeGrafter"/>
</dbReference>
<dbReference type="Pfam" id="PF22788">
    <property type="entry name" value="COP9_hel_rpt"/>
    <property type="match status" value="1"/>
</dbReference>
<feature type="region of interest" description="Disordered" evidence="2">
    <location>
        <begin position="437"/>
        <end position="476"/>
    </location>
</feature>